<evidence type="ECO:0000313" key="1">
    <source>
        <dbReference type="EMBL" id="TGX37898.1"/>
    </source>
</evidence>
<protein>
    <submittedName>
        <fullName evidence="1">Uncharacterized protein</fullName>
    </submittedName>
</protein>
<dbReference type="Proteomes" id="UP000309848">
    <property type="component" value="Unassembled WGS sequence"/>
</dbReference>
<dbReference type="RefSeq" id="WP_135987238.1">
    <property type="nucleotide sequence ID" value="NZ_JAASQM010000001.1"/>
</dbReference>
<dbReference type="AlphaFoldDB" id="A0A4S1W5L5"/>
<reference evidence="1 2" key="1">
    <citation type="submission" date="2019-04" db="EMBL/GenBank/DDBJ databases">
        <title>Sphingomonas psychrotolerans sp. nov., isolated from soil in the Tianshan Mountains, Xinjiang, China.</title>
        <authorList>
            <person name="Luo Y."/>
            <person name="Sheng H."/>
        </authorList>
    </citation>
    <scope>NUCLEOTIDE SEQUENCE [LARGE SCALE GENOMIC DNA]</scope>
    <source>
        <strain evidence="1 2">KIS18-15</strain>
    </source>
</reference>
<evidence type="ECO:0000313" key="2">
    <source>
        <dbReference type="Proteomes" id="UP000309848"/>
    </source>
</evidence>
<gene>
    <name evidence="1" type="ORF">E5A74_19170</name>
</gene>
<dbReference type="OrthoDB" id="7058581at2"/>
<keyword evidence="2" id="KW-1185">Reference proteome</keyword>
<proteinExistence type="predicted"/>
<name>A0A4S1W5L5_9SPHN</name>
<dbReference type="EMBL" id="SRXU01000011">
    <property type="protein sequence ID" value="TGX37898.1"/>
    <property type="molecule type" value="Genomic_DNA"/>
</dbReference>
<organism evidence="1 2">
    <name type="scientific">Sphingomonas naasensis</name>
    <dbReference type="NCBI Taxonomy" id="1344951"/>
    <lineage>
        <taxon>Bacteria</taxon>
        <taxon>Pseudomonadati</taxon>
        <taxon>Pseudomonadota</taxon>
        <taxon>Alphaproteobacteria</taxon>
        <taxon>Sphingomonadales</taxon>
        <taxon>Sphingomonadaceae</taxon>
        <taxon>Sphingomonas</taxon>
    </lineage>
</organism>
<comment type="caution">
    <text evidence="1">The sequence shown here is derived from an EMBL/GenBank/DDBJ whole genome shotgun (WGS) entry which is preliminary data.</text>
</comment>
<sequence>MLVLAMMLDLAPLDRLVGHCWRGELKPGEFDTHCFDRNGTGVRDHHEVVVAGRTVYWGESDFSWDATAGRIAFAYRNAGGPVTSGLATVSPEGIDFGHVQWRWDGDTAYVMLREGARVRFVRTD</sequence>
<accession>A0A4S1W5L5</accession>